<dbReference type="EMBL" id="JAOTPL010000003">
    <property type="protein sequence ID" value="MCU7693590.1"/>
    <property type="molecule type" value="Genomic_DNA"/>
</dbReference>
<reference evidence="9" key="1">
    <citation type="submission" date="2022-10" db="EMBL/GenBank/DDBJ databases">
        <authorList>
            <person name="Kim H.S."/>
            <person name="Kim J.-S."/>
            <person name="Suh M.K."/>
            <person name="Eom M.K."/>
            <person name="Lee J.-S."/>
        </authorList>
    </citation>
    <scope>NUCLEOTIDE SEQUENCE</scope>
    <source>
        <strain evidence="9">LIP-5</strain>
    </source>
</reference>
<evidence type="ECO:0000256" key="5">
    <source>
        <dbReference type="ARBA" id="ARBA00023136"/>
    </source>
</evidence>
<dbReference type="RefSeq" id="WP_263037077.1">
    <property type="nucleotide sequence ID" value="NZ_JAOTPL010000003.1"/>
</dbReference>
<evidence type="ECO:0000256" key="2">
    <source>
        <dbReference type="ARBA" id="ARBA00022448"/>
    </source>
</evidence>
<evidence type="ECO:0000313" key="9">
    <source>
        <dbReference type="EMBL" id="MCU7693590.1"/>
    </source>
</evidence>
<dbReference type="InterPro" id="IPR037066">
    <property type="entry name" value="Plug_dom_sf"/>
</dbReference>
<sequence>MFDVFIGYHLFTNNYLFMSKIFKGLIVLLLVFTVSASMAQTKEVTGKVTDVDGAPVAGATVRVVGGRAGTATDANGEFKFKVLDKIQEVTVNAIGYQEQTVPITGNFLAITLVRGEGATDAGSEVVVTASGLRTKKAEIGYAATTLNNATLTQASPINVTSSLAGKVAGLQISGVNSGVNPTYSIVLRGYRSILGNNQALIVLDNVIVPNSVLGNMNPEDIADITILNGAASAALYGSLASNGAIIVTTKKGSGATSFTISQTVSAQEVSFFPKLQKKYGSGSTAYIQEYLPFENQQYGTPFDGALVEIGEYPLPGGEIQKVPYAWNDKEGKLNFWKRSLTSQTDFSISSSTSKGKIYFSGQHVASNGTIEGDTYNRTGASVSGQHNFYDNLTFDYSARYMRNNYDQTTQQSAIYELILNTPGHIPLTRYKNWQTDSFAMPNYYFNAFYNNPYFLKDNYREKVRNENMIVNAALKYSPFMWLDITGRVGMTSLNQSIKTTTGIYKFNQYAIDKTNGTYKKENINGYVEEYMSYSNRLIADFITSFKKNNIENLELRLNIGTQLMQNDGKNLNASISGLALPDFYNIGNQTSPPTATESISKSRTIGIWGEFYGIYKKFLTLHLTGRRDQVSILDPGYNSFFYPGADISFVASEAIPAIKNSRTISFLKLRAGVANVGSVNIDPYNTMPIYSQVSGYPFSGSYAYSIGNRLVQTGLKPEFTLTREVGFDLDLLDGKISTNFTAYKNNTKNQTLPVSISRATGYSTILTNTGVTSGKGIEASITFYPVRNAVWELGLGGNYTYNDNKVDELGLQDLDKLRLYAYGNGTGVYAAQGMPFPALYAVPHLRDSASGKIIVDPVTGFPSADPNIKYMGNTQPKHRMGLNLNARYKQLSLRAVAEYRGGYVIYNGGATTFEFSGAGINTIAYNRGRFVIPNSVYWDAAQNKYVDNKDVTITEGGANYWPQGTVRTGITENYVTSGAFWKLREVALGYMLPTSWMQSLGFLKEVSLNLVGRNLFMLVPKTNVYTDPEYSAGGTANYVGINTLGQNPPTRYYGATLTLKF</sequence>
<dbReference type="InterPro" id="IPR008969">
    <property type="entry name" value="CarboxyPept-like_regulatory"/>
</dbReference>
<evidence type="ECO:0000256" key="1">
    <source>
        <dbReference type="ARBA" id="ARBA00004571"/>
    </source>
</evidence>
<evidence type="ECO:0000259" key="8">
    <source>
        <dbReference type="Pfam" id="PF07715"/>
    </source>
</evidence>
<comment type="similarity">
    <text evidence="7">Belongs to the TonB-dependent receptor family.</text>
</comment>
<dbReference type="Pfam" id="PF07715">
    <property type="entry name" value="Plug"/>
    <property type="match status" value="1"/>
</dbReference>
<comment type="caution">
    <text evidence="9">The sequence shown here is derived from an EMBL/GenBank/DDBJ whole genome shotgun (WGS) entry which is preliminary data.</text>
</comment>
<protein>
    <submittedName>
        <fullName evidence="9">SusC/RagA family TonB-linked outer membrane protein</fullName>
    </submittedName>
</protein>
<proteinExistence type="inferred from homology"/>
<evidence type="ECO:0000256" key="3">
    <source>
        <dbReference type="ARBA" id="ARBA00022452"/>
    </source>
</evidence>
<dbReference type="AlphaFoldDB" id="A0AAE3IM67"/>
<evidence type="ECO:0000256" key="6">
    <source>
        <dbReference type="ARBA" id="ARBA00023237"/>
    </source>
</evidence>
<keyword evidence="5 7" id="KW-0472">Membrane</keyword>
<evidence type="ECO:0000313" key="10">
    <source>
        <dbReference type="Proteomes" id="UP001209317"/>
    </source>
</evidence>
<gene>
    <name evidence="9" type="ORF">OD355_03565</name>
</gene>
<accession>A0AAE3IM67</accession>
<dbReference type="GO" id="GO:0009279">
    <property type="term" value="C:cell outer membrane"/>
    <property type="evidence" value="ECO:0007669"/>
    <property type="project" value="UniProtKB-SubCell"/>
</dbReference>
<dbReference type="SUPFAM" id="SSF49464">
    <property type="entry name" value="Carboxypeptidase regulatory domain-like"/>
    <property type="match status" value="1"/>
</dbReference>
<dbReference type="NCBIfam" id="TIGR04056">
    <property type="entry name" value="OMP_RagA_SusC"/>
    <property type="match status" value="1"/>
</dbReference>
<comment type="subcellular location">
    <subcellularLocation>
        <location evidence="1 7">Cell outer membrane</location>
        <topology evidence="1 7">Multi-pass membrane protein</topology>
    </subcellularLocation>
</comment>
<dbReference type="SUPFAM" id="SSF56935">
    <property type="entry name" value="Porins"/>
    <property type="match status" value="1"/>
</dbReference>
<dbReference type="InterPro" id="IPR039426">
    <property type="entry name" value="TonB-dep_rcpt-like"/>
</dbReference>
<keyword evidence="4 7" id="KW-0812">Transmembrane</keyword>
<dbReference type="Proteomes" id="UP001209317">
    <property type="component" value="Unassembled WGS sequence"/>
</dbReference>
<keyword evidence="10" id="KW-1185">Reference proteome</keyword>
<keyword evidence="6 7" id="KW-0998">Cell outer membrane</keyword>
<keyword evidence="2 7" id="KW-0813">Transport</keyword>
<dbReference type="InterPro" id="IPR036942">
    <property type="entry name" value="Beta-barrel_TonB_sf"/>
</dbReference>
<dbReference type="Gene3D" id="2.170.130.10">
    <property type="entry name" value="TonB-dependent receptor, plug domain"/>
    <property type="match status" value="1"/>
</dbReference>
<dbReference type="InterPro" id="IPR023996">
    <property type="entry name" value="TonB-dep_OMP_SusC/RagA"/>
</dbReference>
<dbReference type="Pfam" id="PF13715">
    <property type="entry name" value="CarbopepD_reg_2"/>
    <property type="match status" value="1"/>
</dbReference>
<organism evidence="9 10">
    <name type="scientific">Haoranjiania flava</name>
    <dbReference type="NCBI Taxonomy" id="1856322"/>
    <lineage>
        <taxon>Bacteria</taxon>
        <taxon>Pseudomonadati</taxon>
        <taxon>Bacteroidota</taxon>
        <taxon>Chitinophagia</taxon>
        <taxon>Chitinophagales</taxon>
        <taxon>Chitinophagaceae</taxon>
        <taxon>Haoranjiania</taxon>
    </lineage>
</organism>
<dbReference type="PROSITE" id="PS52016">
    <property type="entry name" value="TONB_DEPENDENT_REC_3"/>
    <property type="match status" value="1"/>
</dbReference>
<name>A0AAE3IM67_9BACT</name>
<keyword evidence="3 7" id="KW-1134">Transmembrane beta strand</keyword>
<dbReference type="InterPro" id="IPR012910">
    <property type="entry name" value="Plug_dom"/>
</dbReference>
<evidence type="ECO:0000256" key="7">
    <source>
        <dbReference type="PROSITE-ProRule" id="PRU01360"/>
    </source>
</evidence>
<dbReference type="Gene3D" id="2.60.40.1120">
    <property type="entry name" value="Carboxypeptidase-like, regulatory domain"/>
    <property type="match status" value="1"/>
</dbReference>
<feature type="domain" description="TonB-dependent receptor plug" evidence="8">
    <location>
        <begin position="136"/>
        <end position="244"/>
    </location>
</feature>
<evidence type="ECO:0000256" key="4">
    <source>
        <dbReference type="ARBA" id="ARBA00022692"/>
    </source>
</evidence>
<dbReference type="Gene3D" id="2.40.170.20">
    <property type="entry name" value="TonB-dependent receptor, beta-barrel domain"/>
    <property type="match status" value="1"/>
</dbReference>